<dbReference type="InterPro" id="IPR036236">
    <property type="entry name" value="Znf_C2H2_sf"/>
</dbReference>
<dbReference type="GO" id="GO:0005634">
    <property type="term" value="C:nucleus"/>
    <property type="evidence" value="ECO:0007669"/>
    <property type="project" value="UniProtKB-SubCell"/>
</dbReference>
<gene>
    <name evidence="10" type="ORF">BDV96DRAFT_481389</name>
</gene>
<dbReference type="Pfam" id="PF04082">
    <property type="entry name" value="Fungal_trans"/>
    <property type="match status" value="1"/>
</dbReference>
<evidence type="ECO:0000313" key="11">
    <source>
        <dbReference type="Proteomes" id="UP000799770"/>
    </source>
</evidence>
<dbReference type="GO" id="GO:0006351">
    <property type="term" value="P:DNA-templated transcription"/>
    <property type="evidence" value="ECO:0007669"/>
    <property type="project" value="InterPro"/>
</dbReference>
<dbReference type="EMBL" id="ML977310">
    <property type="protein sequence ID" value="KAF2123073.1"/>
    <property type="molecule type" value="Genomic_DNA"/>
</dbReference>
<evidence type="ECO:0000256" key="7">
    <source>
        <dbReference type="PROSITE-ProRule" id="PRU00042"/>
    </source>
</evidence>
<keyword evidence="6" id="KW-0539">Nucleus</keyword>
<dbReference type="InterPro" id="IPR013087">
    <property type="entry name" value="Znf_C2H2_type"/>
</dbReference>
<proteinExistence type="predicted"/>
<dbReference type="CDD" id="cd12148">
    <property type="entry name" value="fungal_TF_MHR"/>
    <property type="match status" value="1"/>
</dbReference>
<dbReference type="SUPFAM" id="SSF57667">
    <property type="entry name" value="beta-beta-alpha zinc fingers"/>
    <property type="match status" value="1"/>
</dbReference>
<sequence>MLEGPPIQPYQCTVCHSRFTRHENLKRHAALHTREPGGAALICDFCNATFSRPDLRLRHVKRKHPERAQEQGKSGQSPRRVIQRPSQNCKRRRTREDRTPTDSSSPEEYRSEFQYGSGNNRPEDVSQRADSPLFAGPLTHSRSLGESTYSQSTIQPPTLDPFQHVDGDASATSISPLSPFSTSLANFNFDPAIAGAFPSTQQQSQYAWTPSESQIAQGTHLFFTHVFHFVPFLHQPTFAVHNVADHLLASMLCVAYQHGEDPDRQYESGSGVVLSARCFDRARILITEEEHRTPESTDYVSMVQSYLLLQIYAMMYSPRPADSSYALQAHSKSISLARSGGLMQPILTESVPTEDLDSLWRRFVKAESHKRTLFAVHQIDATWYQFLSIPRSLSHLEIKHELPCPEDYWTASSSGAWAHRRLTAQYSGSSVQYPEAVRRLLSSSMDLMAIPAFDPYGAINLMQFLVSSAREVSGWSTMSGIVSIERLEPLRSSLLALGPFIRSQPDITPATNLALCEATWETAMIEMHMWSPSHTGGIVESSIDAVLHQLTYLASCSDSLCDHVTAKSVQPHIDWFLRYLDATVVPDSEAPWILLYAYKAFIIAWQLLREGREGVLEAIGVGDGDAEAALVWARKVFGRRDRWQLGKTIVTCLETLEKSLA</sequence>
<evidence type="ECO:0000256" key="2">
    <source>
        <dbReference type="ARBA" id="ARBA00022723"/>
    </source>
</evidence>
<keyword evidence="2" id="KW-0479">Metal-binding</keyword>
<dbReference type="PROSITE" id="PS00028">
    <property type="entry name" value="ZINC_FINGER_C2H2_1"/>
    <property type="match status" value="2"/>
</dbReference>
<feature type="region of interest" description="Disordered" evidence="8">
    <location>
        <begin position="62"/>
        <end position="167"/>
    </location>
</feature>
<evidence type="ECO:0000256" key="6">
    <source>
        <dbReference type="ARBA" id="ARBA00023242"/>
    </source>
</evidence>
<dbReference type="InterPro" id="IPR051059">
    <property type="entry name" value="VerF-like"/>
</dbReference>
<dbReference type="GO" id="GO:0000785">
    <property type="term" value="C:chromatin"/>
    <property type="evidence" value="ECO:0007669"/>
    <property type="project" value="TreeGrafter"/>
</dbReference>
<reference evidence="10" key="1">
    <citation type="journal article" date="2020" name="Stud. Mycol.">
        <title>101 Dothideomycetes genomes: a test case for predicting lifestyles and emergence of pathogens.</title>
        <authorList>
            <person name="Haridas S."/>
            <person name="Albert R."/>
            <person name="Binder M."/>
            <person name="Bloem J."/>
            <person name="Labutti K."/>
            <person name="Salamov A."/>
            <person name="Andreopoulos B."/>
            <person name="Baker S."/>
            <person name="Barry K."/>
            <person name="Bills G."/>
            <person name="Bluhm B."/>
            <person name="Cannon C."/>
            <person name="Castanera R."/>
            <person name="Culley D."/>
            <person name="Daum C."/>
            <person name="Ezra D."/>
            <person name="Gonzalez J."/>
            <person name="Henrissat B."/>
            <person name="Kuo A."/>
            <person name="Liang C."/>
            <person name="Lipzen A."/>
            <person name="Lutzoni F."/>
            <person name="Magnuson J."/>
            <person name="Mondo S."/>
            <person name="Nolan M."/>
            <person name="Ohm R."/>
            <person name="Pangilinan J."/>
            <person name="Park H.-J."/>
            <person name="Ramirez L."/>
            <person name="Alfaro M."/>
            <person name="Sun H."/>
            <person name="Tritt A."/>
            <person name="Yoshinaga Y."/>
            <person name="Zwiers L.-H."/>
            <person name="Turgeon B."/>
            <person name="Goodwin S."/>
            <person name="Spatafora J."/>
            <person name="Crous P."/>
            <person name="Grigoriev I."/>
        </authorList>
    </citation>
    <scope>NUCLEOTIDE SEQUENCE</scope>
    <source>
        <strain evidence="10">CBS 627.86</strain>
    </source>
</reference>
<dbReference type="Gene3D" id="3.30.160.60">
    <property type="entry name" value="Classic Zinc Finger"/>
    <property type="match status" value="1"/>
</dbReference>
<dbReference type="PANTHER" id="PTHR40626:SF11">
    <property type="entry name" value="ZINC FINGER PROTEIN YPR022C"/>
    <property type="match status" value="1"/>
</dbReference>
<dbReference type="InterPro" id="IPR007219">
    <property type="entry name" value="XnlR_reg_dom"/>
</dbReference>
<dbReference type="PROSITE" id="PS50157">
    <property type="entry name" value="ZINC_FINGER_C2H2_2"/>
    <property type="match status" value="1"/>
</dbReference>
<evidence type="ECO:0000256" key="4">
    <source>
        <dbReference type="ARBA" id="ARBA00022771"/>
    </source>
</evidence>
<evidence type="ECO:0000256" key="3">
    <source>
        <dbReference type="ARBA" id="ARBA00022737"/>
    </source>
</evidence>
<dbReference type="SMART" id="SM00355">
    <property type="entry name" value="ZnF_C2H2"/>
    <property type="match status" value="2"/>
</dbReference>
<accession>A0A6A5ZW06</accession>
<keyword evidence="5" id="KW-0862">Zinc</keyword>
<evidence type="ECO:0000256" key="1">
    <source>
        <dbReference type="ARBA" id="ARBA00004123"/>
    </source>
</evidence>
<evidence type="ECO:0000256" key="5">
    <source>
        <dbReference type="ARBA" id="ARBA00022833"/>
    </source>
</evidence>
<dbReference type="Proteomes" id="UP000799770">
    <property type="component" value="Unassembled WGS sequence"/>
</dbReference>
<name>A0A6A5ZW06_9PLEO</name>
<evidence type="ECO:0000313" key="10">
    <source>
        <dbReference type="EMBL" id="KAF2123073.1"/>
    </source>
</evidence>
<dbReference type="GO" id="GO:0008270">
    <property type="term" value="F:zinc ion binding"/>
    <property type="evidence" value="ECO:0007669"/>
    <property type="project" value="UniProtKB-KW"/>
</dbReference>
<evidence type="ECO:0000259" key="9">
    <source>
        <dbReference type="PROSITE" id="PS50157"/>
    </source>
</evidence>
<evidence type="ECO:0000256" key="8">
    <source>
        <dbReference type="SAM" id="MobiDB-lite"/>
    </source>
</evidence>
<dbReference type="GO" id="GO:0000978">
    <property type="term" value="F:RNA polymerase II cis-regulatory region sequence-specific DNA binding"/>
    <property type="evidence" value="ECO:0007669"/>
    <property type="project" value="InterPro"/>
</dbReference>
<dbReference type="AlphaFoldDB" id="A0A6A5ZW06"/>
<dbReference type="GO" id="GO:0000981">
    <property type="term" value="F:DNA-binding transcription factor activity, RNA polymerase II-specific"/>
    <property type="evidence" value="ECO:0007669"/>
    <property type="project" value="InterPro"/>
</dbReference>
<dbReference type="OrthoDB" id="8117402at2759"/>
<keyword evidence="11" id="KW-1185">Reference proteome</keyword>
<protein>
    <submittedName>
        <fullName evidence="10">Fungal-specific transcription factor domain-containing protein</fullName>
    </submittedName>
</protein>
<feature type="compositionally biased region" description="Polar residues" evidence="8">
    <location>
        <begin position="140"/>
        <end position="156"/>
    </location>
</feature>
<dbReference type="PANTHER" id="PTHR40626">
    <property type="entry name" value="MIP31509P"/>
    <property type="match status" value="1"/>
</dbReference>
<keyword evidence="4 7" id="KW-0863">Zinc-finger</keyword>
<comment type="subcellular location">
    <subcellularLocation>
        <location evidence="1">Nucleus</location>
    </subcellularLocation>
</comment>
<organism evidence="10 11">
    <name type="scientific">Lophiotrema nucula</name>
    <dbReference type="NCBI Taxonomy" id="690887"/>
    <lineage>
        <taxon>Eukaryota</taxon>
        <taxon>Fungi</taxon>
        <taxon>Dikarya</taxon>
        <taxon>Ascomycota</taxon>
        <taxon>Pezizomycotina</taxon>
        <taxon>Dothideomycetes</taxon>
        <taxon>Pleosporomycetidae</taxon>
        <taxon>Pleosporales</taxon>
        <taxon>Lophiotremataceae</taxon>
        <taxon>Lophiotrema</taxon>
    </lineage>
</organism>
<feature type="domain" description="C2H2-type" evidence="9">
    <location>
        <begin position="10"/>
        <end position="37"/>
    </location>
</feature>
<keyword evidence="3" id="KW-0677">Repeat</keyword>